<organism evidence="2 3">
    <name type="scientific">Patella caerulea</name>
    <name type="common">Rayed Mediterranean limpet</name>
    <dbReference type="NCBI Taxonomy" id="87958"/>
    <lineage>
        <taxon>Eukaryota</taxon>
        <taxon>Metazoa</taxon>
        <taxon>Spiralia</taxon>
        <taxon>Lophotrochozoa</taxon>
        <taxon>Mollusca</taxon>
        <taxon>Gastropoda</taxon>
        <taxon>Patellogastropoda</taxon>
        <taxon>Patelloidea</taxon>
        <taxon>Patellidae</taxon>
        <taxon>Patella</taxon>
    </lineage>
</organism>
<dbReference type="Proteomes" id="UP001347796">
    <property type="component" value="Unassembled WGS sequence"/>
</dbReference>
<gene>
    <name evidence="2" type="ORF">SNE40_009291</name>
</gene>
<dbReference type="Gene3D" id="3.40.50.10140">
    <property type="entry name" value="Toll/interleukin-1 receptor homology (TIR) domain"/>
    <property type="match status" value="1"/>
</dbReference>
<dbReference type="SUPFAM" id="SSF52200">
    <property type="entry name" value="Toll/Interleukin receptor TIR domain"/>
    <property type="match status" value="1"/>
</dbReference>
<comment type="caution">
    <text evidence="2">The sequence shown here is derived from an EMBL/GenBank/DDBJ whole genome shotgun (WGS) entry which is preliminary data.</text>
</comment>
<dbReference type="InterPro" id="IPR035897">
    <property type="entry name" value="Toll_tir_struct_dom_sf"/>
</dbReference>
<accession>A0AAN8JX75</accession>
<protein>
    <recommendedName>
        <fullName evidence="1">TIR domain-containing protein</fullName>
    </recommendedName>
</protein>
<proteinExistence type="predicted"/>
<feature type="domain" description="TIR" evidence="1">
    <location>
        <begin position="207"/>
        <end position="344"/>
    </location>
</feature>
<evidence type="ECO:0000313" key="2">
    <source>
        <dbReference type="EMBL" id="KAK6181444.1"/>
    </source>
</evidence>
<reference evidence="2 3" key="1">
    <citation type="submission" date="2024-01" db="EMBL/GenBank/DDBJ databases">
        <title>The genome of the rayed Mediterranean limpet Patella caerulea (Linnaeus, 1758).</title>
        <authorList>
            <person name="Anh-Thu Weber A."/>
            <person name="Halstead-Nussloch G."/>
        </authorList>
    </citation>
    <scope>NUCLEOTIDE SEQUENCE [LARGE SCALE GENOMIC DNA]</scope>
    <source>
        <strain evidence="2">AATW-2023a</strain>
        <tissue evidence="2">Whole specimen</tissue>
    </source>
</reference>
<dbReference type="PROSITE" id="PS50104">
    <property type="entry name" value="TIR"/>
    <property type="match status" value="1"/>
</dbReference>
<dbReference type="GO" id="GO:0007165">
    <property type="term" value="P:signal transduction"/>
    <property type="evidence" value="ECO:0007669"/>
    <property type="project" value="InterPro"/>
</dbReference>
<dbReference type="AlphaFoldDB" id="A0AAN8JX75"/>
<evidence type="ECO:0000313" key="3">
    <source>
        <dbReference type="Proteomes" id="UP001347796"/>
    </source>
</evidence>
<evidence type="ECO:0000259" key="1">
    <source>
        <dbReference type="PROSITE" id="PS50104"/>
    </source>
</evidence>
<name>A0AAN8JX75_PATCE</name>
<dbReference type="InterPro" id="IPR000157">
    <property type="entry name" value="TIR_dom"/>
</dbReference>
<sequence length="356" mass="39929">MSLCKFMGAKPGKLKQATGNRRNKTFNHENLDVDRGKTLENLDKLKRQTQEGNMPRLICIETTQQMHLTAENSSNINVMNSSCHGSFSSSPNCNSNVSQKPKGRLVNGKIVYECDLTDGRGRLTQQYDSSGNRPMGVGRVSVQNVYTRYEDESTISPSEVPSFHSERVISSNVSSNIEQCESSISHHALNSSETDHLTTDDALEGEAKYDAYLNCPAEHISVGKRILEVLEKSPYNFKLFLPERQILPGLTELDAKTEIVEKRCSGKVIALLSRDTKSSEASRACHFINHFAKSLDPVSRGTYLIPVSIDEDAYIPRILQGMYLIRYNRDTDRGFFWDKLSKSIRSNVSLSDSECE</sequence>
<keyword evidence="3" id="KW-1185">Reference proteome</keyword>
<dbReference type="EMBL" id="JAZGQO010000007">
    <property type="protein sequence ID" value="KAK6181444.1"/>
    <property type="molecule type" value="Genomic_DNA"/>
</dbReference>